<dbReference type="RefSeq" id="WP_171081196.1">
    <property type="nucleotide sequence ID" value="NZ_JABAIV010000001.1"/>
</dbReference>
<organism evidence="1 2">
    <name type="scientific">Telluria aromaticivorans</name>
    <dbReference type="NCBI Taxonomy" id="2725995"/>
    <lineage>
        <taxon>Bacteria</taxon>
        <taxon>Pseudomonadati</taxon>
        <taxon>Pseudomonadota</taxon>
        <taxon>Betaproteobacteria</taxon>
        <taxon>Burkholderiales</taxon>
        <taxon>Oxalobacteraceae</taxon>
        <taxon>Telluria group</taxon>
        <taxon>Telluria</taxon>
    </lineage>
</organism>
<sequence>MLCGAYLDGEVLQPDAKKAVAYIVPAAEGGDTNAQYMYANLLIEGEGIGQDEEQAIFWLRRAAERGNDKARQMLLDNDISLADE</sequence>
<dbReference type="InterPro" id="IPR006597">
    <property type="entry name" value="Sel1-like"/>
</dbReference>
<dbReference type="SUPFAM" id="SSF81901">
    <property type="entry name" value="HCP-like"/>
    <property type="match status" value="1"/>
</dbReference>
<keyword evidence="2" id="KW-1185">Reference proteome</keyword>
<dbReference type="Gene3D" id="1.25.40.10">
    <property type="entry name" value="Tetratricopeptide repeat domain"/>
    <property type="match status" value="1"/>
</dbReference>
<dbReference type="Pfam" id="PF08238">
    <property type="entry name" value="Sel1"/>
    <property type="match status" value="2"/>
</dbReference>
<proteinExistence type="predicted"/>
<dbReference type="AlphaFoldDB" id="A0A7Y2NZT4"/>
<gene>
    <name evidence="1" type="ORF">HGB41_03805</name>
</gene>
<dbReference type="EMBL" id="JABAIV010000001">
    <property type="protein sequence ID" value="NNG22124.1"/>
    <property type="molecule type" value="Genomic_DNA"/>
</dbReference>
<reference evidence="1 2" key="1">
    <citation type="submission" date="2020-04" db="EMBL/GenBank/DDBJ databases">
        <title>Massilia sp. nov., a cold adapted bacteria isolated from Arctic soil.</title>
        <authorList>
            <person name="Son J."/>
            <person name="Ka J.-O."/>
        </authorList>
    </citation>
    <scope>NUCLEOTIDE SEQUENCE [LARGE SCALE GENOMIC DNA]</scope>
    <source>
        <strain evidence="1 2">ML15P13</strain>
    </source>
</reference>
<evidence type="ECO:0000313" key="2">
    <source>
        <dbReference type="Proteomes" id="UP000533905"/>
    </source>
</evidence>
<protein>
    <submittedName>
        <fullName evidence="1">Sel1 repeat family protein</fullName>
    </submittedName>
</protein>
<evidence type="ECO:0000313" key="1">
    <source>
        <dbReference type="EMBL" id="NNG22124.1"/>
    </source>
</evidence>
<comment type="caution">
    <text evidence="1">The sequence shown here is derived from an EMBL/GenBank/DDBJ whole genome shotgun (WGS) entry which is preliminary data.</text>
</comment>
<dbReference type="InterPro" id="IPR011990">
    <property type="entry name" value="TPR-like_helical_dom_sf"/>
</dbReference>
<dbReference type="Proteomes" id="UP000533905">
    <property type="component" value="Unassembled WGS sequence"/>
</dbReference>
<dbReference type="SMART" id="SM00671">
    <property type="entry name" value="SEL1"/>
    <property type="match status" value="1"/>
</dbReference>
<name>A0A7Y2NZT4_9BURK</name>
<accession>A0A7Y2NZT4</accession>